<name>A0A327MGQ9_9PROT</name>
<evidence type="ECO:0008006" key="3">
    <source>
        <dbReference type="Google" id="ProtNLM"/>
    </source>
</evidence>
<evidence type="ECO:0000313" key="2">
    <source>
        <dbReference type="Proteomes" id="UP000249065"/>
    </source>
</evidence>
<sequence>MPESRPPVNGAKSGATNGAGAAAPSLPILYRSLEVLAPERHARLRVREAGYAFAAGASAIPLMAEEFPVAARSLPIVFAAQPPHLPVALTGLVPGRSVFVTAAGQWRPGAYVPAYLRRFPFLLVRTGPETEERVLCVEPRAPQLSETEGAPLFDAAGQPTPQLRHVLGFARAVEEGSLRTRAMTERLHQLGLLKPAMLQVSRPGGPLRIDGFFAVDRPGLAALPAEAFLGLRAHGWLEAIHAHLLSLAGVAELARGLDRSAPGGLHRRM</sequence>
<evidence type="ECO:0000313" key="1">
    <source>
        <dbReference type="EMBL" id="RAI59368.1"/>
    </source>
</evidence>
<dbReference type="Proteomes" id="UP000249065">
    <property type="component" value="Unassembled WGS sequence"/>
</dbReference>
<accession>A0A327MGQ9</accession>
<proteinExistence type="predicted"/>
<dbReference type="AlphaFoldDB" id="A0A327MGQ9"/>
<keyword evidence="2" id="KW-1185">Reference proteome</keyword>
<dbReference type="OrthoDB" id="9806524at2"/>
<organism evidence="1 2">
    <name type="scientific">Roseicella frigidaeris</name>
    <dbReference type="NCBI Taxonomy" id="2230885"/>
    <lineage>
        <taxon>Bacteria</taxon>
        <taxon>Pseudomonadati</taxon>
        <taxon>Pseudomonadota</taxon>
        <taxon>Alphaproteobacteria</taxon>
        <taxon>Acetobacterales</taxon>
        <taxon>Roseomonadaceae</taxon>
        <taxon>Roseicella</taxon>
    </lineage>
</organism>
<dbReference type="Pfam" id="PF07277">
    <property type="entry name" value="SapC"/>
    <property type="match status" value="1"/>
</dbReference>
<protein>
    <recommendedName>
        <fullName evidence="3">SapC family protein</fullName>
    </recommendedName>
</protein>
<reference evidence="2" key="1">
    <citation type="submission" date="2018-06" db="EMBL/GenBank/DDBJ databases">
        <authorList>
            <person name="Khan S.A."/>
        </authorList>
    </citation>
    <scope>NUCLEOTIDE SEQUENCE [LARGE SCALE GENOMIC DNA]</scope>
    <source>
        <strain evidence="2">DB-1506</strain>
    </source>
</reference>
<dbReference type="EMBL" id="QLIX01000005">
    <property type="protein sequence ID" value="RAI59368.1"/>
    <property type="molecule type" value="Genomic_DNA"/>
</dbReference>
<gene>
    <name evidence="1" type="ORF">DOO78_10115</name>
</gene>
<comment type="caution">
    <text evidence="1">The sequence shown here is derived from an EMBL/GenBank/DDBJ whole genome shotgun (WGS) entry which is preliminary data.</text>
</comment>
<dbReference type="InterPro" id="IPR010836">
    <property type="entry name" value="SapC"/>
</dbReference>
<dbReference type="RefSeq" id="WP_111469625.1">
    <property type="nucleotide sequence ID" value="NZ_QLIX01000005.1"/>
</dbReference>